<accession>A0A1F5NFW7</accession>
<proteinExistence type="predicted"/>
<dbReference type="AlphaFoldDB" id="A0A1F5NFW7"/>
<protein>
    <submittedName>
        <fullName evidence="1">Uncharacterized protein</fullName>
    </submittedName>
</protein>
<gene>
    <name evidence="1" type="ORF">A3K06_03610</name>
</gene>
<reference evidence="1 2" key="1">
    <citation type="journal article" date="2016" name="Nat. Commun.">
        <title>Thousands of microbial genomes shed light on interconnected biogeochemical processes in an aquifer system.</title>
        <authorList>
            <person name="Anantharaman K."/>
            <person name="Brown C.T."/>
            <person name="Hug L.A."/>
            <person name="Sharon I."/>
            <person name="Castelle C.J."/>
            <person name="Probst A.J."/>
            <person name="Thomas B.C."/>
            <person name="Singh A."/>
            <person name="Wilkins M.J."/>
            <person name="Karaoz U."/>
            <person name="Brodie E.L."/>
            <person name="Williams K.H."/>
            <person name="Hubbard S.S."/>
            <person name="Banfield J.F."/>
        </authorList>
    </citation>
    <scope>NUCLEOTIDE SEQUENCE [LARGE SCALE GENOMIC DNA]</scope>
</reference>
<sequence>MESLMTMTLKQFVSEKKLGLILRAFARKPEQVSDQVAMLEGVIDRALRNYVVSNGRRQHIPILVDIMVWADDRFSGQADYGSTASALRKEFCHIQNLRVTEVKHGDLFCGLLNYGVARQIRSGCDYTVIASKEAASYWNQETFDAMVEACCLGARATGVATNELAQSVLEGRLANTFCMWKNIDLVSVGGFDLRAAKPADDRSAFYMRGWDERQGDVYYQLAGVEEIIPLARLVETFGPCIAPIVPRGAGVQRYKVPDPVRDPELWRRHVAKMGTKYERQVALLSQIGKDLSFLKGGVMPTYRRIETAA</sequence>
<evidence type="ECO:0000313" key="2">
    <source>
        <dbReference type="Proteomes" id="UP000176547"/>
    </source>
</evidence>
<organism evidence="1 2">
    <name type="scientific">Candidatus Doudnabacteria bacterium RIFCSPHIGHO2_01_52_17</name>
    <dbReference type="NCBI Taxonomy" id="1817820"/>
    <lineage>
        <taxon>Bacteria</taxon>
        <taxon>Candidatus Doudnaibacteriota</taxon>
    </lineage>
</organism>
<dbReference type="Proteomes" id="UP000176547">
    <property type="component" value="Unassembled WGS sequence"/>
</dbReference>
<dbReference type="EMBL" id="MFEG01000005">
    <property type="protein sequence ID" value="OGE76493.1"/>
    <property type="molecule type" value="Genomic_DNA"/>
</dbReference>
<name>A0A1F5NFW7_9BACT</name>
<evidence type="ECO:0000313" key="1">
    <source>
        <dbReference type="EMBL" id="OGE76493.1"/>
    </source>
</evidence>
<comment type="caution">
    <text evidence="1">The sequence shown here is derived from an EMBL/GenBank/DDBJ whole genome shotgun (WGS) entry which is preliminary data.</text>
</comment>